<protein>
    <submittedName>
        <fullName evidence="2">Uncharacterized protein</fullName>
    </submittedName>
</protein>
<reference evidence="2" key="3">
    <citation type="submission" date="2021-05" db="UniProtKB">
        <authorList>
            <consortium name="EnsemblPlants"/>
        </authorList>
    </citation>
    <scope>IDENTIFICATION</scope>
    <source>
        <strain evidence="2">cv. B73</strain>
    </source>
</reference>
<feature type="region of interest" description="Disordered" evidence="1">
    <location>
        <begin position="91"/>
        <end position="159"/>
    </location>
</feature>
<dbReference type="Proteomes" id="UP000007305">
    <property type="component" value="Chromosome 9"/>
</dbReference>
<evidence type="ECO:0000313" key="2">
    <source>
        <dbReference type="EnsemblPlants" id="Zm00001eb380980_P001"/>
    </source>
</evidence>
<reference evidence="3" key="1">
    <citation type="journal article" date="2009" name="Science">
        <title>The B73 maize genome: complexity, diversity, and dynamics.</title>
        <authorList>
            <person name="Schnable P.S."/>
            <person name="Ware D."/>
            <person name="Fulton R.S."/>
            <person name="Stein J.C."/>
            <person name="Wei F."/>
            <person name="Pasternak S."/>
            <person name="Liang C."/>
            <person name="Zhang J."/>
            <person name="Fulton L."/>
            <person name="Graves T.A."/>
            <person name="Minx P."/>
            <person name="Reily A.D."/>
            <person name="Courtney L."/>
            <person name="Kruchowski S.S."/>
            <person name="Tomlinson C."/>
            <person name="Strong C."/>
            <person name="Delehaunty K."/>
            <person name="Fronick C."/>
            <person name="Courtney B."/>
            <person name="Rock S.M."/>
            <person name="Belter E."/>
            <person name="Du F."/>
            <person name="Kim K."/>
            <person name="Abbott R.M."/>
            <person name="Cotton M."/>
            <person name="Levy A."/>
            <person name="Marchetto P."/>
            <person name="Ochoa K."/>
            <person name="Jackson S.M."/>
            <person name="Gillam B."/>
            <person name="Chen W."/>
            <person name="Yan L."/>
            <person name="Higginbotham J."/>
            <person name="Cardenas M."/>
            <person name="Waligorski J."/>
            <person name="Applebaum E."/>
            <person name="Phelps L."/>
            <person name="Falcone J."/>
            <person name="Kanchi K."/>
            <person name="Thane T."/>
            <person name="Scimone A."/>
            <person name="Thane N."/>
            <person name="Henke J."/>
            <person name="Wang T."/>
            <person name="Ruppert J."/>
            <person name="Shah N."/>
            <person name="Rotter K."/>
            <person name="Hodges J."/>
            <person name="Ingenthron E."/>
            <person name="Cordes M."/>
            <person name="Kohlberg S."/>
            <person name="Sgro J."/>
            <person name="Delgado B."/>
            <person name="Mead K."/>
            <person name="Chinwalla A."/>
            <person name="Leonard S."/>
            <person name="Crouse K."/>
            <person name="Collura K."/>
            <person name="Kudrna D."/>
            <person name="Currie J."/>
            <person name="He R."/>
            <person name="Angelova A."/>
            <person name="Rajasekar S."/>
            <person name="Mueller T."/>
            <person name="Lomeli R."/>
            <person name="Scara G."/>
            <person name="Ko A."/>
            <person name="Delaney K."/>
            <person name="Wissotski M."/>
            <person name="Lopez G."/>
            <person name="Campos D."/>
            <person name="Braidotti M."/>
            <person name="Ashley E."/>
            <person name="Golser W."/>
            <person name="Kim H."/>
            <person name="Lee S."/>
            <person name="Lin J."/>
            <person name="Dujmic Z."/>
            <person name="Kim W."/>
            <person name="Talag J."/>
            <person name="Zuccolo A."/>
            <person name="Fan C."/>
            <person name="Sebastian A."/>
            <person name="Kramer M."/>
            <person name="Spiegel L."/>
            <person name="Nascimento L."/>
            <person name="Zutavern T."/>
            <person name="Miller B."/>
            <person name="Ambroise C."/>
            <person name="Muller S."/>
            <person name="Spooner W."/>
            <person name="Narechania A."/>
            <person name="Ren L."/>
            <person name="Wei S."/>
            <person name="Kumari S."/>
            <person name="Faga B."/>
            <person name="Levy M.J."/>
            <person name="McMahan L."/>
            <person name="Van Buren P."/>
            <person name="Vaughn M.W."/>
            <person name="Ying K."/>
            <person name="Yeh C.-T."/>
            <person name="Emrich S.J."/>
            <person name="Jia Y."/>
            <person name="Kalyanaraman A."/>
            <person name="Hsia A.-P."/>
            <person name="Barbazuk W.B."/>
            <person name="Baucom R.S."/>
            <person name="Brutnell T.P."/>
            <person name="Carpita N.C."/>
            <person name="Chaparro C."/>
            <person name="Chia J.-M."/>
            <person name="Deragon J.-M."/>
            <person name="Estill J.C."/>
            <person name="Fu Y."/>
            <person name="Jeddeloh J.A."/>
            <person name="Han Y."/>
            <person name="Lee H."/>
            <person name="Li P."/>
            <person name="Lisch D.R."/>
            <person name="Liu S."/>
            <person name="Liu Z."/>
            <person name="Nagel D.H."/>
            <person name="McCann M.C."/>
            <person name="SanMiguel P."/>
            <person name="Myers A.M."/>
            <person name="Nettleton D."/>
            <person name="Nguyen J."/>
            <person name="Penning B.W."/>
            <person name="Ponnala L."/>
            <person name="Schneider K.L."/>
            <person name="Schwartz D.C."/>
            <person name="Sharma A."/>
            <person name="Soderlund C."/>
            <person name="Springer N.M."/>
            <person name="Sun Q."/>
            <person name="Wang H."/>
            <person name="Waterman M."/>
            <person name="Westerman R."/>
            <person name="Wolfgruber T.K."/>
            <person name="Yang L."/>
            <person name="Yu Y."/>
            <person name="Zhang L."/>
            <person name="Zhou S."/>
            <person name="Zhu Q."/>
            <person name="Bennetzen J.L."/>
            <person name="Dawe R.K."/>
            <person name="Jiang J."/>
            <person name="Jiang N."/>
            <person name="Presting G.G."/>
            <person name="Wessler S.R."/>
            <person name="Aluru S."/>
            <person name="Martienssen R.A."/>
            <person name="Clifton S.W."/>
            <person name="McCombie W.R."/>
            <person name="Wing R.A."/>
            <person name="Wilson R.K."/>
        </authorList>
    </citation>
    <scope>NUCLEOTIDE SEQUENCE [LARGE SCALE GENOMIC DNA]</scope>
    <source>
        <strain evidence="3">cv. B73</strain>
    </source>
</reference>
<keyword evidence="3" id="KW-1185">Reference proteome</keyword>
<feature type="compositionally biased region" description="Acidic residues" evidence="1">
    <location>
        <begin position="115"/>
        <end position="130"/>
    </location>
</feature>
<evidence type="ECO:0000256" key="1">
    <source>
        <dbReference type="SAM" id="MobiDB-lite"/>
    </source>
</evidence>
<proteinExistence type="predicted"/>
<sequence length="159" mass="16987">MSNTSSSSSVERAMQRWRAVEILFPSEAEAAADFVDDGVSIPRVSATASATVAPSAGSVHQGAAHDEAIGASQGLSGHNLPMVTAAHARNLWTTSEFPTRKRTSRKRPRVPEPTINEEEILEDGEESESEEMQKNGEDGSGPSTSFGTENAFQVDEDLL</sequence>
<feature type="compositionally biased region" description="Polar residues" evidence="1">
    <location>
        <begin position="141"/>
        <end position="151"/>
    </location>
</feature>
<evidence type="ECO:0000313" key="3">
    <source>
        <dbReference type="Proteomes" id="UP000007305"/>
    </source>
</evidence>
<dbReference type="AlphaFoldDB" id="A0A804R5K5"/>
<organism evidence="2 3">
    <name type="scientific">Zea mays</name>
    <name type="common">Maize</name>
    <dbReference type="NCBI Taxonomy" id="4577"/>
    <lineage>
        <taxon>Eukaryota</taxon>
        <taxon>Viridiplantae</taxon>
        <taxon>Streptophyta</taxon>
        <taxon>Embryophyta</taxon>
        <taxon>Tracheophyta</taxon>
        <taxon>Spermatophyta</taxon>
        <taxon>Magnoliopsida</taxon>
        <taxon>Liliopsida</taxon>
        <taxon>Poales</taxon>
        <taxon>Poaceae</taxon>
        <taxon>PACMAD clade</taxon>
        <taxon>Panicoideae</taxon>
        <taxon>Andropogonodae</taxon>
        <taxon>Andropogoneae</taxon>
        <taxon>Tripsacinae</taxon>
        <taxon>Zea</taxon>
    </lineage>
</organism>
<dbReference type="EnsemblPlants" id="Zm00001eb380980_T001">
    <property type="protein sequence ID" value="Zm00001eb380980_P001"/>
    <property type="gene ID" value="Zm00001eb380980"/>
</dbReference>
<name>A0A804R5K5_MAIZE</name>
<accession>A0A804R5K5</accession>
<dbReference type="Gramene" id="Zm00001eb380980_T001">
    <property type="protein sequence ID" value="Zm00001eb380980_P001"/>
    <property type="gene ID" value="Zm00001eb380980"/>
</dbReference>
<reference evidence="2" key="2">
    <citation type="submission" date="2019-07" db="EMBL/GenBank/DDBJ databases">
        <authorList>
            <person name="Seetharam A."/>
            <person name="Woodhouse M."/>
            <person name="Cannon E."/>
        </authorList>
    </citation>
    <scope>NUCLEOTIDE SEQUENCE [LARGE SCALE GENOMIC DNA]</scope>
    <source>
        <strain evidence="2">cv. B73</strain>
    </source>
</reference>
<dbReference type="InParanoid" id="A0A804R5K5"/>